<feature type="region of interest" description="Disordered" evidence="2">
    <location>
        <begin position="1"/>
        <end position="21"/>
    </location>
</feature>
<feature type="region of interest" description="Disordered" evidence="2">
    <location>
        <begin position="82"/>
        <end position="117"/>
    </location>
</feature>
<dbReference type="Proteomes" id="UP000612282">
    <property type="component" value="Unassembled WGS sequence"/>
</dbReference>
<organism evidence="3 4">
    <name type="scientific">Actinoplanes couchii</name>
    <dbReference type="NCBI Taxonomy" id="403638"/>
    <lineage>
        <taxon>Bacteria</taxon>
        <taxon>Bacillati</taxon>
        <taxon>Actinomycetota</taxon>
        <taxon>Actinomycetes</taxon>
        <taxon>Micromonosporales</taxon>
        <taxon>Micromonosporaceae</taxon>
        <taxon>Actinoplanes</taxon>
    </lineage>
</organism>
<reference evidence="3 4" key="1">
    <citation type="submission" date="2021-01" db="EMBL/GenBank/DDBJ databases">
        <title>Whole genome shotgun sequence of Actinoplanes couchii NBRC 106145.</title>
        <authorList>
            <person name="Komaki H."/>
            <person name="Tamura T."/>
        </authorList>
    </citation>
    <scope>NUCLEOTIDE SEQUENCE [LARGE SCALE GENOMIC DNA]</scope>
    <source>
        <strain evidence="3 4">NBRC 106145</strain>
    </source>
</reference>
<dbReference type="InterPro" id="IPR010998">
    <property type="entry name" value="Integrase_recombinase_N"/>
</dbReference>
<sequence>MGEESSDRDAEDAAQDPTEVTKAHCESFQVWMIETRSASTALNKHKAFQQFFKFLLDEEEIDRSPMARVKQLQTPQKLVPIMGDDDTKKLLDNTNRTFMGPRDEARHRQPSYRPESV</sequence>
<dbReference type="EMBL" id="BOMG01000002">
    <property type="protein sequence ID" value="GID51616.1"/>
    <property type="molecule type" value="Genomic_DNA"/>
</dbReference>
<dbReference type="Gene3D" id="1.10.150.130">
    <property type="match status" value="1"/>
</dbReference>
<name>A0ABQ3WZB2_9ACTN</name>
<evidence type="ECO:0000313" key="4">
    <source>
        <dbReference type="Proteomes" id="UP000612282"/>
    </source>
</evidence>
<evidence type="ECO:0000256" key="1">
    <source>
        <dbReference type="ARBA" id="ARBA00023125"/>
    </source>
</evidence>
<keyword evidence="1" id="KW-0238">DNA-binding</keyword>
<gene>
    <name evidence="3" type="ORF">Aco03nite_000200</name>
</gene>
<proteinExistence type="predicted"/>
<evidence type="ECO:0008006" key="5">
    <source>
        <dbReference type="Google" id="ProtNLM"/>
    </source>
</evidence>
<comment type="caution">
    <text evidence="3">The sequence shown here is derived from an EMBL/GenBank/DDBJ whole genome shotgun (WGS) entry which is preliminary data.</text>
</comment>
<evidence type="ECO:0000256" key="2">
    <source>
        <dbReference type="SAM" id="MobiDB-lite"/>
    </source>
</evidence>
<protein>
    <recommendedName>
        <fullName evidence="5">Core-binding (CB) domain-containing protein</fullName>
    </recommendedName>
</protein>
<dbReference type="InterPro" id="IPR011010">
    <property type="entry name" value="DNA_brk_join_enz"/>
</dbReference>
<dbReference type="SUPFAM" id="SSF56349">
    <property type="entry name" value="DNA breaking-rejoining enzymes"/>
    <property type="match status" value="1"/>
</dbReference>
<evidence type="ECO:0000313" key="3">
    <source>
        <dbReference type="EMBL" id="GID51616.1"/>
    </source>
</evidence>
<keyword evidence="4" id="KW-1185">Reference proteome</keyword>
<accession>A0ABQ3WZB2</accession>